<dbReference type="OrthoDB" id="10261433at2759"/>
<comment type="cofactor">
    <cofactor evidence="1">
        <name>pyridoxal 5'-phosphate</name>
        <dbReference type="ChEBI" id="CHEBI:597326"/>
    </cofactor>
</comment>
<evidence type="ECO:0000313" key="6">
    <source>
        <dbReference type="Proteomes" id="UP000192596"/>
    </source>
</evidence>
<dbReference type="InterPro" id="IPR015424">
    <property type="entry name" value="PyrdxlP-dep_Trfase"/>
</dbReference>
<dbReference type="Proteomes" id="UP000192596">
    <property type="component" value="Unassembled WGS sequence"/>
</dbReference>
<dbReference type="InterPro" id="IPR049704">
    <property type="entry name" value="Aminotrans_3_PPA_site"/>
</dbReference>
<dbReference type="GO" id="GO:0005739">
    <property type="term" value="C:mitochondrion"/>
    <property type="evidence" value="ECO:0007669"/>
    <property type="project" value="TreeGrafter"/>
</dbReference>
<comment type="caution">
    <text evidence="5">The sequence shown here is derived from an EMBL/GenBank/DDBJ whole genome shotgun (WGS) entry which is preliminary data.</text>
</comment>
<dbReference type="InterPro" id="IPR015421">
    <property type="entry name" value="PyrdxlP-dep_Trfase_major"/>
</dbReference>
<name>A0A1V8TSG9_9PEZI</name>
<proteinExistence type="inferred from homology"/>
<comment type="similarity">
    <text evidence="2 4">Belongs to the class-III pyridoxal-phosphate-dependent aminotransferase family.</text>
</comment>
<evidence type="ECO:0000256" key="1">
    <source>
        <dbReference type="ARBA" id="ARBA00001933"/>
    </source>
</evidence>
<evidence type="ECO:0000256" key="4">
    <source>
        <dbReference type="RuleBase" id="RU003560"/>
    </source>
</evidence>
<keyword evidence="6" id="KW-1185">Reference proteome</keyword>
<dbReference type="GO" id="GO:0008483">
    <property type="term" value="F:transaminase activity"/>
    <property type="evidence" value="ECO:0007669"/>
    <property type="project" value="InterPro"/>
</dbReference>
<evidence type="ECO:0008006" key="7">
    <source>
        <dbReference type="Google" id="ProtNLM"/>
    </source>
</evidence>
<dbReference type="InterPro" id="IPR015422">
    <property type="entry name" value="PyrdxlP-dep_Trfase_small"/>
</dbReference>
<accession>A0A1V8TSG9</accession>
<organism evidence="5 6">
    <name type="scientific">Cryoendolithus antarcticus</name>
    <dbReference type="NCBI Taxonomy" id="1507870"/>
    <lineage>
        <taxon>Eukaryota</taxon>
        <taxon>Fungi</taxon>
        <taxon>Dikarya</taxon>
        <taxon>Ascomycota</taxon>
        <taxon>Pezizomycotina</taxon>
        <taxon>Dothideomycetes</taxon>
        <taxon>Dothideomycetidae</taxon>
        <taxon>Cladosporiales</taxon>
        <taxon>Cladosporiaceae</taxon>
        <taxon>Cryoendolithus</taxon>
    </lineage>
</organism>
<keyword evidence="3 4" id="KW-0663">Pyridoxal phosphate</keyword>
<dbReference type="PROSITE" id="PS00600">
    <property type="entry name" value="AA_TRANSFER_CLASS_3"/>
    <property type="match status" value="1"/>
</dbReference>
<dbReference type="EMBL" id="NAJO01000002">
    <property type="protein sequence ID" value="OQO14306.1"/>
    <property type="molecule type" value="Genomic_DNA"/>
</dbReference>
<dbReference type="Gene3D" id="3.40.640.10">
    <property type="entry name" value="Type I PLP-dependent aspartate aminotransferase-like (Major domain)"/>
    <property type="match status" value="1"/>
</dbReference>
<reference evidence="6" key="1">
    <citation type="submission" date="2017-03" db="EMBL/GenBank/DDBJ databases">
        <title>Genomes of endolithic fungi from Antarctica.</title>
        <authorList>
            <person name="Coleine C."/>
            <person name="Masonjones S."/>
            <person name="Stajich J.E."/>
        </authorList>
    </citation>
    <scope>NUCLEOTIDE SEQUENCE [LARGE SCALE GENOMIC DNA]</scope>
    <source>
        <strain evidence="6">CCFEE 5527</strain>
    </source>
</reference>
<evidence type="ECO:0000256" key="3">
    <source>
        <dbReference type="ARBA" id="ARBA00022898"/>
    </source>
</evidence>
<dbReference type="AlphaFoldDB" id="A0A1V8TSG9"/>
<dbReference type="PANTHER" id="PTHR45688">
    <property type="match status" value="1"/>
</dbReference>
<sequence>MSTTTTTLTTAPPAKLDVVDTFWPRANKYLMHTGVTPSPVIITKALGTRLYDASGRQILDFTSGQMSSLLGHSHPEIVRVVNQQVARLDHLLSSMITEPVIELAERLAQVLPSSLEKSFFLNTGSESTEAAIKIAKYYTGKFEIVAFSASYHGLTSGSGSATYSAGRRNGGPAMPGQLAFPAPYAYRSPFKKADGSYDWETELEFGWSMIDRQSVGSLAAFIMEPILSTGGILVPPKGYLTRMAQECKKRGMLLIMDEAQTGVGRTGQMFAFENEEGVVPDVLALSKTLGCGLPLASVTTTSEIERGCTEAGFLWLTTHLNDPLTAAVGAKVLEIVKRDDYCRKAAERGGQLRAGLLKLQEKYWCIGDVRGRGLLQGIELIANADTKSPGTELGQAVSEAAMRNGLSCNIVNLPGMGGVFRLAPPVTVTADEIDEALGILDHSFDEVLAKRGQSIATV</sequence>
<evidence type="ECO:0000256" key="2">
    <source>
        <dbReference type="ARBA" id="ARBA00008954"/>
    </source>
</evidence>
<gene>
    <name evidence="5" type="ORF">B0A48_01182</name>
</gene>
<dbReference type="STRING" id="1507870.A0A1V8TSG9"/>
<dbReference type="PIRSF" id="PIRSF000521">
    <property type="entry name" value="Transaminase_4ab_Lys_Orn"/>
    <property type="match status" value="1"/>
</dbReference>
<dbReference type="Pfam" id="PF00202">
    <property type="entry name" value="Aminotran_3"/>
    <property type="match status" value="1"/>
</dbReference>
<dbReference type="FunFam" id="3.40.640.10:FF:000004">
    <property type="entry name" value="Acetylornithine aminotransferase"/>
    <property type="match status" value="1"/>
</dbReference>
<dbReference type="Gene3D" id="3.90.1150.10">
    <property type="entry name" value="Aspartate Aminotransferase, domain 1"/>
    <property type="match status" value="1"/>
</dbReference>
<dbReference type="SUPFAM" id="SSF53383">
    <property type="entry name" value="PLP-dependent transferases"/>
    <property type="match status" value="1"/>
</dbReference>
<dbReference type="InParanoid" id="A0A1V8TSG9"/>
<protein>
    <recommendedName>
        <fullName evidence="7">2,2-dialkylglycine decarboxylase</fullName>
    </recommendedName>
</protein>
<dbReference type="PANTHER" id="PTHR45688:SF13">
    <property type="entry name" value="ALANINE--GLYOXYLATE AMINOTRANSFERASE 2-LIKE"/>
    <property type="match status" value="1"/>
</dbReference>
<dbReference type="GO" id="GO:0030170">
    <property type="term" value="F:pyridoxal phosphate binding"/>
    <property type="evidence" value="ECO:0007669"/>
    <property type="project" value="InterPro"/>
</dbReference>
<dbReference type="CDD" id="cd00610">
    <property type="entry name" value="OAT_like"/>
    <property type="match status" value="1"/>
</dbReference>
<dbReference type="InterPro" id="IPR005814">
    <property type="entry name" value="Aminotrans_3"/>
</dbReference>
<evidence type="ECO:0000313" key="5">
    <source>
        <dbReference type="EMBL" id="OQO14306.1"/>
    </source>
</evidence>